<dbReference type="AlphaFoldDB" id="A0AAV1D582"/>
<gene>
    <name evidence="2" type="ORF">OLC1_LOCUS11489</name>
</gene>
<keyword evidence="3" id="KW-1185">Reference proteome</keyword>
<dbReference type="Proteomes" id="UP001161247">
    <property type="component" value="Chromosome 4"/>
</dbReference>
<evidence type="ECO:0000313" key="3">
    <source>
        <dbReference type="Proteomes" id="UP001161247"/>
    </source>
</evidence>
<feature type="region of interest" description="Disordered" evidence="1">
    <location>
        <begin position="54"/>
        <end position="74"/>
    </location>
</feature>
<organism evidence="2 3">
    <name type="scientific">Oldenlandia corymbosa var. corymbosa</name>
    <dbReference type="NCBI Taxonomy" id="529605"/>
    <lineage>
        <taxon>Eukaryota</taxon>
        <taxon>Viridiplantae</taxon>
        <taxon>Streptophyta</taxon>
        <taxon>Embryophyta</taxon>
        <taxon>Tracheophyta</taxon>
        <taxon>Spermatophyta</taxon>
        <taxon>Magnoliopsida</taxon>
        <taxon>eudicotyledons</taxon>
        <taxon>Gunneridae</taxon>
        <taxon>Pentapetalae</taxon>
        <taxon>asterids</taxon>
        <taxon>lamiids</taxon>
        <taxon>Gentianales</taxon>
        <taxon>Rubiaceae</taxon>
        <taxon>Rubioideae</taxon>
        <taxon>Spermacoceae</taxon>
        <taxon>Hedyotis-Oldenlandia complex</taxon>
        <taxon>Oldenlandia</taxon>
    </lineage>
</organism>
<proteinExistence type="predicted"/>
<reference evidence="2" key="1">
    <citation type="submission" date="2023-03" db="EMBL/GenBank/DDBJ databases">
        <authorList>
            <person name="Julca I."/>
        </authorList>
    </citation>
    <scope>NUCLEOTIDE SEQUENCE</scope>
</reference>
<name>A0AAV1D582_OLDCO</name>
<accession>A0AAV1D582</accession>
<protein>
    <submittedName>
        <fullName evidence="2">OLC1v1000251C1</fullName>
    </submittedName>
</protein>
<evidence type="ECO:0000313" key="2">
    <source>
        <dbReference type="EMBL" id="CAI9102058.1"/>
    </source>
</evidence>
<evidence type="ECO:0000256" key="1">
    <source>
        <dbReference type="SAM" id="MobiDB-lite"/>
    </source>
</evidence>
<sequence length="121" mass="14069">MNSEESAQTLETLKNLRKTTNLPSSQLCLQVIKSIPCNTRGRSIPKKQVVALEKSRMETEKEKERADEAEREKEQLAEKFAATTEEYKKLEDRQRVNEDRYEALKSQVDKLMLLQNPSQNK</sequence>
<dbReference type="EMBL" id="OX459121">
    <property type="protein sequence ID" value="CAI9102058.1"/>
    <property type="molecule type" value="Genomic_DNA"/>
</dbReference>